<sequence length="147" mass="15796">MRRRALLKQTGGLAAVTLLVGCSSSTESDEESPSPGEVVVRNNHTIPHIITINVQDGPQGPLGNPITPQGQVALEPGEERMYPDWLRVGSSDIAAGEYTFEIQMDGGRDTQDFQVNPTPINDPPMYVTVEVEEGGGLGWSVTAIHND</sequence>
<dbReference type="Proteomes" id="UP000452321">
    <property type="component" value="Unassembled WGS sequence"/>
</dbReference>
<organism evidence="1 2">
    <name type="scientific">Halorubrum distributum</name>
    <dbReference type="NCBI Taxonomy" id="29283"/>
    <lineage>
        <taxon>Archaea</taxon>
        <taxon>Methanobacteriati</taxon>
        <taxon>Methanobacteriota</taxon>
        <taxon>Stenosarchaea group</taxon>
        <taxon>Halobacteria</taxon>
        <taxon>Halobacteriales</taxon>
        <taxon>Haloferacaceae</taxon>
        <taxon>Halorubrum</taxon>
        <taxon>Halorubrum distributum group</taxon>
    </lineage>
</organism>
<dbReference type="AlphaFoldDB" id="A0A6B1IJU0"/>
<protein>
    <submittedName>
        <fullName evidence="1">Uncharacterized protein</fullName>
    </submittedName>
</protein>
<dbReference type="PROSITE" id="PS51257">
    <property type="entry name" value="PROKAR_LIPOPROTEIN"/>
    <property type="match status" value="1"/>
</dbReference>
<name>A0A6B1IJU0_9EURY</name>
<comment type="caution">
    <text evidence="1">The sequence shown here is derived from an EMBL/GenBank/DDBJ whole genome shotgun (WGS) entry which is preliminary data.</text>
</comment>
<evidence type="ECO:0000313" key="2">
    <source>
        <dbReference type="Proteomes" id="UP000452321"/>
    </source>
</evidence>
<accession>A0A6B1IJU0</accession>
<dbReference type="RefSeq" id="WP_159357933.1">
    <property type="nucleotide sequence ID" value="NZ_WMFC01000002.1"/>
</dbReference>
<reference evidence="1 2" key="1">
    <citation type="submission" date="2019-11" db="EMBL/GenBank/DDBJ databases">
        <title>Genome sequences of 17 halophilic strains isolated from different environments.</title>
        <authorList>
            <person name="Furrow R.E."/>
        </authorList>
    </citation>
    <scope>NUCLEOTIDE SEQUENCE [LARGE SCALE GENOMIC DNA]</scope>
    <source>
        <strain evidence="1 2">22502_06_Cabo</strain>
    </source>
</reference>
<evidence type="ECO:0000313" key="1">
    <source>
        <dbReference type="EMBL" id="MYL66644.1"/>
    </source>
</evidence>
<gene>
    <name evidence="1" type="ORF">GLW30_02720</name>
</gene>
<dbReference type="EMBL" id="WMFC01000002">
    <property type="protein sequence ID" value="MYL66644.1"/>
    <property type="molecule type" value="Genomic_DNA"/>
</dbReference>
<proteinExistence type="predicted"/>